<dbReference type="CDD" id="cd02089">
    <property type="entry name" value="P-type_ATPase_Ca_prok"/>
    <property type="match status" value="1"/>
</dbReference>
<dbReference type="InterPro" id="IPR023214">
    <property type="entry name" value="HAD_sf"/>
</dbReference>
<dbReference type="PRINTS" id="PR00120">
    <property type="entry name" value="HATPASE"/>
</dbReference>
<dbReference type="PANTHER" id="PTHR42861">
    <property type="entry name" value="CALCIUM-TRANSPORTING ATPASE"/>
    <property type="match status" value="1"/>
</dbReference>
<keyword evidence="6 14" id="KW-0812">Transmembrane</keyword>
<dbReference type="Pfam" id="PF00690">
    <property type="entry name" value="Cation_ATPase_N"/>
    <property type="match status" value="1"/>
</dbReference>
<dbReference type="GO" id="GO:0005524">
    <property type="term" value="F:ATP binding"/>
    <property type="evidence" value="ECO:0007669"/>
    <property type="project" value="UniProtKB-KW"/>
</dbReference>
<dbReference type="GO" id="GO:0005886">
    <property type="term" value="C:plasma membrane"/>
    <property type="evidence" value="ECO:0007669"/>
    <property type="project" value="UniProtKB-SubCell"/>
</dbReference>
<dbReference type="PROSITE" id="PS00154">
    <property type="entry name" value="ATPASE_E1_E2"/>
    <property type="match status" value="1"/>
</dbReference>
<dbReference type="InterPro" id="IPR023299">
    <property type="entry name" value="ATPase_P-typ_cyto_dom_N"/>
</dbReference>
<keyword evidence="8" id="KW-0547">Nucleotide-binding</keyword>
<dbReference type="PRINTS" id="PR00119">
    <property type="entry name" value="CATATPASE"/>
</dbReference>
<dbReference type="GO" id="GO:0046872">
    <property type="term" value="F:metal ion binding"/>
    <property type="evidence" value="ECO:0007669"/>
    <property type="project" value="UniProtKB-KW"/>
</dbReference>
<dbReference type="SMART" id="SM00831">
    <property type="entry name" value="Cation_ATPase_N"/>
    <property type="match status" value="1"/>
</dbReference>
<evidence type="ECO:0000256" key="3">
    <source>
        <dbReference type="ARBA" id="ARBA00012790"/>
    </source>
</evidence>
<dbReference type="FunFam" id="3.40.50.1000:FF:000001">
    <property type="entry name" value="Phospholipid-transporting ATPase IC"/>
    <property type="match status" value="1"/>
</dbReference>
<keyword evidence="5" id="KW-0109">Calcium transport</keyword>
<dbReference type="Pfam" id="PF00689">
    <property type="entry name" value="Cation_ATPase_C"/>
    <property type="match status" value="1"/>
</dbReference>
<protein>
    <recommendedName>
        <fullName evidence="3">P-type Ca(2+) transporter</fullName>
        <ecNumber evidence="3">7.2.2.10</ecNumber>
    </recommendedName>
</protein>
<feature type="transmembrane region" description="Helical" evidence="14">
    <location>
        <begin position="80"/>
        <end position="99"/>
    </location>
</feature>
<dbReference type="Gene3D" id="3.40.1110.10">
    <property type="entry name" value="Calcium-transporting ATPase, cytoplasmic domain N"/>
    <property type="match status" value="1"/>
</dbReference>
<dbReference type="Pfam" id="PF00122">
    <property type="entry name" value="E1-E2_ATPase"/>
    <property type="match status" value="1"/>
</dbReference>
<keyword evidence="17" id="KW-1185">Reference proteome</keyword>
<dbReference type="NCBIfam" id="TIGR01494">
    <property type="entry name" value="ATPase_P-type"/>
    <property type="match status" value="2"/>
</dbReference>
<evidence type="ECO:0000256" key="14">
    <source>
        <dbReference type="SAM" id="Phobius"/>
    </source>
</evidence>
<evidence type="ECO:0000256" key="10">
    <source>
        <dbReference type="ARBA" id="ARBA00022967"/>
    </source>
</evidence>
<evidence type="ECO:0000256" key="6">
    <source>
        <dbReference type="ARBA" id="ARBA00022692"/>
    </source>
</evidence>
<organism evidence="16 17">
    <name type="scientific">Intestinibaculum porci</name>
    <dbReference type="NCBI Taxonomy" id="2487118"/>
    <lineage>
        <taxon>Bacteria</taxon>
        <taxon>Bacillati</taxon>
        <taxon>Bacillota</taxon>
        <taxon>Erysipelotrichia</taxon>
        <taxon>Erysipelotrichales</taxon>
        <taxon>Erysipelotrichaceae</taxon>
        <taxon>Intestinibaculum</taxon>
    </lineage>
</organism>
<accession>A0A3G9J358</accession>
<dbReference type="OrthoDB" id="9760364at2"/>
<feature type="transmembrane region" description="Helical" evidence="14">
    <location>
        <begin position="671"/>
        <end position="693"/>
    </location>
</feature>
<evidence type="ECO:0000256" key="13">
    <source>
        <dbReference type="ARBA" id="ARBA00048694"/>
    </source>
</evidence>
<dbReference type="Gene3D" id="2.70.150.10">
    <property type="entry name" value="Calcium-transporting ATPase, cytoplasmic transduction domain A"/>
    <property type="match status" value="1"/>
</dbReference>
<dbReference type="FunFam" id="2.70.150.10:FF:000016">
    <property type="entry name" value="Calcium-transporting P-type ATPase putative"/>
    <property type="match status" value="1"/>
</dbReference>
<dbReference type="SFLD" id="SFLDG00002">
    <property type="entry name" value="C1.7:_P-type_atpase_like"/>
    <property type="match status" value="1"/>
</dbReference>
<dbReference type="SUPFAM" id="SSF81653">
    <property type="entry name" value="Calcium ATPase, transduction domain A"/>
    <property type="match status" value="1"/>
</dbReference>
<evidence type="ECO:0000256" key="12">
    <source>
        <dbReference type="ARBA" id="ARBA00023136"/>
    </source>
</evidence>
<comment type="catalytic activity">
    <reaction evidence="13">
        <text>Ca(2+)(in) + ATP + H2O = Ca(2+)(out) + ADP + phosphate + H(+)</text>
        <dbReference type="Rhea" id="RHEA:18105"/>
        <dbReference type="ChEBI" id="CHEBI:15377"/>
        <dbReference type="ChEBI" id="CHEBI:15378"/>
        <dbReference type="ChEBI" id="CHEBI:29108"/>
        <dbReference type="ChEBI" id="CHEBI:30616"/>
        <dbReference type="ChEBI" id="CHEBI:43474"/>
        <dbReference type="ChEBI" id="CHEBI:456216"/>
        <dbReference type="EC" id="7.2.2.10"/>
    </reaction>
</comment>
<dbReference type="InterPro" id="IPR023298">
    <property type="entry name" value="ATPase_P-typ_TM_dom_sf"/>
</dbReference>
<evidence type="ECO:0000256" key="8">
    <source>
        <dbReference type="ARBA" id="ARBA00022741"/>
    </source>
</evidence>
<feature type="transmembrane region" description="Helical" evidence="14">
    <location>
        <begin position="240"/>
        <end position="258"/>
    </location>
</feature>
<dbReference type="SUPFAM" id="SSF56784">
    <property type="entry name" value="HAD-like"/>
    <property type="match status" value="1"/>
</dbReference>
<keyword evidence="7" id="KW-0479">Metal-binding</keyword>
<dbReference type="Proteomes" id="UP000268059">
    <property type="component" value="Chromosome"/>
</dbReference>
<evidence type="ECO:0000256" key="5">
    <source>
        <dbReference type="ARBA" id="ARBA00022568"/>
    </source>
</evidence>
<dbReference type="SFLD" id="SFLDS00003">
    <property type="entry name" value="Haloacid_Dehalogenase"/>
    <property type="match status" value="1"/>
</dbReference>
<evidence type="ECO:0000256" key="4">
    <source>
        <dbReference type="ARBA" id="ARBA00022475"/>
    </source>
</evidence>
<feature type="domain" description="Cation-transporting P-type ATPase N-terminal" evidence="15">
    <location>
        <begin position="3"/>
        <end position="76"/>
    </location>
</feature>
<evidence type="ECO:0000256" key="11">
    <source>
        <dbReference type="ARBA" id="ARBA00022989"/>
    </source>
</evidence>
<dbReference type="KEGG" id="ebm:SG0102_05240"/>
<evidence type="ECO:0000256" key="2">
    <source>
        <dbReference type="ARBA" id="ARBA00005675"/>
    </source>
</evidence>
<evidence type="ECO:0000256" key="1">
    <source>
        <dbReference type="ARBA" id="ARBA00004651"/>
    </source>
</evidence>
<feature type="transmembrane region" description="Helical" evidence="14">
    <location>
        <begin position="808"/>
        <end position="829"/>
    </location>
</feature>
<dbReference type="InterPro" id="IPR059000">
    <property type="entry name" value="ATPase_P-type_domA"/>
</dbReference>
<dbReference type="RefSeq" id="WP_125118524.1">
    <property type="nucleotide sequence ID" value="NZ_AP019309.1"/>
</dbReference>
<keyword evidence="9" id="KW-0067">ATP-binding</keyword>
<proteinExistence type="inferred from homology"/>
<dbReference type="Gene3D" id="1.20.1110.10">
    <property type="entry name" value="Calcium-transporting ATPase, transmembrane domain"/>
    <property type="match status" value="1"/>
</dbReference>
<dbReference type="AlphaFoldDB" id="A0A3G9J358"/>
<reference evidence="16 17" key="1">
    <citation type="submission" date="2018-11" db="EMBL/GenBank/DDBJ databases">
        <title>Novel Erysipelotrichaceae bacterium isolated from small intestine of a swine.</title>
        <authorList>
            <person name="Kim J.S."/>
            <person name="Choe H."/>
            <person name="Lee Y.R."/>
            <person name="Kim K.M."/>
            <person name="Park D.S."/>
        </authorList>
    </citation>
    <scope>NUCLEOTIDE SEQUENCE [LARGE SCALE GENOMIC DNA]</scope>
    <source>
        <strain evidence="16 17">SG0102</strain>
    </source>
</reference>
<keyword evidence="4" id="KW-1003">Cell membrane</keyword>
<keyword evidence="10" id="KW-1278">Translocase</keyword>
<keyword evidence="5" id="KW-0106">Calcium</keyword>
<feature type="transmembrane region" description="Helical" evidence="14">
    <location>
        <begin position="56"/>
        <end position="74"/>
    </location>
</feature>
<dbReference type="InterPro" id="IPR008250">
    <property type="entry name" value="ATPase_P-typ_transduc_dom_A_sf"/>
</dbReference>
<dbReference type="SUPFAM" id="SSF81665">
    <property type="entry name" value="Calcium ATPase, transmembrane domain M"/>
    <property type="match status" value="1"/>
</dbReference>
<dbReference type="EC" id="7.2.2.10" evidence="3"/>
<dbReference type="SFLD" id="SFLDF00027">
    <property type="entry name" value="p-type_atpase"/>
    <property type="match status" value="1"/>
</dbReference>
<dbReference type="SUPFAM" id="SSF81660">
    <property type="entry name" value="Metal cation-transporting ATPase, ATP-binding domain N"/>
    <property type="match status" value="1"/>
</dbReference>
<dbReference type="GO" id="GO:0005388">
    <property type="term" value="F:P-type calcium transporter activity"/>
    <property type="evidence" value="ECO:0007669"/>
    <property type="project" value="UniProtKB-EC"/>
</dbReference>
<comment type="similarity">
    <text evidence="2">Belongs to the cation transport ATPase (P-type) (TC 3.A.3) family. Type IIA subfamily.</text>
</comment>
<name>A0A3G9J358_9FIRM</name>
<gene>
    <name evidence="16" type="ORF">SG0102_05240</name>
</gene>
<dbReference type="InterPro" id="IPR001757">
    <property type="entry name" value="P_typ_ATPase"/>
</dbReference>
<keyword evidence="5" id="KW-0406">Ion transport</keyword>
<keyword evidence="5" id="KW-0813">Transport</keyword>
<dbReference type="InterPro" id="IPR044492">
    <property type="entry name" value="P_typ_ATPase_HD_dom"/>
</dbReference>
<dbReference type="InterPro" id="IPR036412">
    <property type="entry name" value="HAD-like_sf"/>
</dbReference>
<feature type="transmembrane region" description="Helical" evidence="14">
    <location>
        <begin position="743"/>
        <end position="764"/>
    </location>
</feature>
<dbReference type="InterPro" id="IPR006068">
    <property type="entry name" value="ATPase_P-typ_cation-transptr_C"/>
</dbReference>
<dbReference type="FunFam" id="3.40.50.1000:FF:000028">
    <property type="entry name" value="Calcium-transporting P-type ATPase, putative"/>
    <property type="match status" value="1"/>
</dbReference>
<dbReference type="InterPro" id="IPR018303">
    <property type="entry name" value="ATPase_P-typ_P_site"/>
</dbReference>
<feature type="transmembrane region" description="Helical" evidence="14">
    <location>
        <begin position="841"/>
        <end position="863"/>
    </location>
</feature>
<evidence type="ECO:0000313" key="17">
    <source>
        <dbReference type="Proteomes" id="UP000268059"/>
    </source>
</evidence>
<keyword evidence="11 14" id="KW-1133">Transmembrane helix</keyword>
<comment type="subcellular location">
    <subcellularLocation>
        <location evidence="1">Cell membrane</location>
        <topology evidence="1">Multi-pass membrane protein</topology>
    </subcellularLocation>
</comment>
<dbReference type="InterPro" id="IPR004014">
    <property type="entry name" value="ATPase_P-typ_cation-transptr_N"/>
</dbReference>
<evidence type="ECO:0000256" key="9">
    <source>
        <dbReference type="ARBA" id="ARBA00022840"/>
    </source>
</evidence>
<feature type="transmembrane region" description="Helical" evidence="14">
    <location>
        <begin position="270"/>
        <end position="292"/>
    </location>
</feature>
<dbReference type="GO" id="GO:0140352">
    <property type="term" value="P:export from cell"/>
    <property type="evidence" value="ECO:0007669"/>
    <property type="project" value="UniProtKB-ARBA"/>
</dbReference>
<dbReference type="GO" id="GO:0016887">
    <property type="term" value="F:ATP hydrolysis activity"/>
    <property type="evidence" value="ECO:0007669"/>
    <property type="project" value="InterPro"/>
</dbReference>
<dbReference type="Gene3D" id="3.40.50.1000">
    <property type="entry name" value="HAD superfamily/HAD-like"/>
    <property type="match status" value="1"/>
</dbReference>
<evidence type="ECO:0000256" key="7">
    <source>
        <dbReference type="ARBA" id="ARBA00022723"/>
    </source>
</evidence>
<dbReference type="EMBL" id="AP019309">
    <property type="protein sequence ID" value="BBH25590.1"/>
    <property type="molecule type" value="Genomic_DNA"/>
</dbReference>
<dbReference type="FunCoup" id="A0A3G9J358">
    <property type="interactions" value="230"/>
</dbReference>
<dbReference type="Pfam" id="PF13246">
    <property type="entry name" value="Cation_ATPase"/>
    <property type="match status" value="1"/>
</dbReference>
<evidence type="ECO:0000313" key="16">
    <source>
        <dbReference type="EMBL" id="BBH25590.1"/>
    </source>
</evidence>
<sequence>MSKWYQQDSETVLKELDSRVTGLTSQEVTDKRARYGENKLQETKKESVLQVFLKQFADLLVIILIVAASVSLFTGDMESFFVIIFVLVMNAILGTIQHVKAEKSLESLKSLSSPHVKVIRDNTKMEIDSVDVVPGDIVNLDAGDVVCGDGRVLESYSLQINESSLTGESTNVEKNTDVIAGDVALGDRHNMVFSGSLVTNGRALIVITETGMNTELGKIATLMNQTKDRKTPLQKSLDQFSARLATGIMIISAIVFALEMWRHMALMDALLFAVALAVAAIPEALSSIVTIVQAMGTQKMAKENAIIKNLSAVESLGCVSVICSDKTGTLTQNKMTVQQIYIDGELINIEDLDISRQSHRYLLYDCVLANDSSIVDGVGIGDPTEYALLEMYNKVKGIHDMSNDLLRDVLPRVEELPFDSDRKLMSTKHIIHGEMTIFTKGAIDVLLERCTKIRLGDEIRPITDEDKKEIMAVNDHFSRNGLRVLTFAYKESRDPLTLETENDYTFIGLISMIDPPREESMKAVADAKEAGIRTVMITGDHKVTATAIAKQIGIFNEGDEAVTGMELDAMSEEELDQRVKRISVYARVSPENKIRIVNAWQKAGKIVSMTGDGVNDAPALKKADIGVAMGITGTEVSKDAASMILADDNFATIIKAVANGRVIFNNIKNAVLYLLSGNMSAIIAVLYTSLLALPIPFKAVQLLFINLVTDSLPALAIGMEPGDDSVLKQKPRDPHQGIMDRKFITLMMSQGLLIAICVITAFYLGLKQSATMASSMAFTTLTLARLLHGFNCRSEESLFTLGFKRNMWSLYAFLTGIVLLALVMFVPAVMHMFGVASMSTTQVGCVISLALVPTIIIQIIKVVREHR</sequence>
<dbReference type="InParanoid" id="A0A3G9J358"/>
<keyword evidence="12 14" id="KW-0472">Membrane</keyword>
<evidence type="ECO:0000259" key="15">
    <source>
        <dbReference type="SMART" id="SM00831"/>
    </source>
</evidence>